<keyword evidence="5" id="KW-1003">Cell membrane</keyword>
<name>A0A497E5C5_UNCAE</name>
<dbReference type="Gene3D" id="3.40.50.2300">
    <property type="match status" value="1"/>
</dbReference>
<comment type="caution">
    <text evidence="17">The sequence shown here is derived from an EMBL/GenBank/DDBJ whole genome shotgun (WGS) entry which is preliminary data.</text>
</comment>
<dbReference type="InterPro" id="IPR036890">
    <property type="entry name" value="HATPase_C_sf"/>
</dbReference>
<dbReference type="SUPFAM" id="SSF47384">
    <property type="entry name" value="Homodimeric domain of signal transducing histidine kinase"/>
    <property type="match status" value="1"/>
</dbReference>
<dbReference type="CDD" id="cd00082">
    <property type="entry name" value="HisKA"/>
    <property type="match status" value="1"/>
</dbReference>
<keyword evidence="12" id="KW-0472">Membrane</keyword>
<evidence type="ECO:0000256" key="6">
    <source>
        <dbReference type="ARBA" id="ARBA00022553"/>
    </source>
</evidence>
<dbReference type="PANTHER" id="PTHR43547">
    <property type="entry name" value="TWO-COMPONENT HISTIDINE KINASE"/>
    <property type="match status" value="1"/>
</dbReference>
<feature type="domain" description="Response regulatory" evidence="16">
    <location>
        <begin position="6"/>
        <end position="120"/>
    </location>
</feature>
<keyword evidence="8" id="KW-0547">Nucleotide-binding</keyword>
<accession>A0A497E5C5</accession>
<evidence type="ECO:0000256" key="8">
    <source>
        <dbReference type="ARBA" id="ARBA00022741"/>
    </source>
</evidence>
<sequence>MNKKGSVLVVDDEVSICEGCKKILLKEGLYVDTAKDGLEAKEKIRREKFDLVLVDLKLPQLSGEDLLHWLHSSNPDIVPVVITGYPSFDGAVTAVKEGAYDYIPKPFTSGELRRVVRRGLERKWLIQEMRRLREEQEKNLKLLSQERTKLKSVINSMTDGVLVVNRLGELVLYNCAARQILNLEERCLNRPLKEAVGNDLLIGMINSLLAKQKKMTLSQEMDIDDKNYLVNVAAVVDDGKLIGAVASLKDITRLRRFSETKLAFLSMVSHEIRSPLGVIEGYLDLILKGIVKDEQQIKDMMKKAKERAQTLRQLVDDLLSLARMESERVKKELVPLDLRKIISEMVDLYQDKAEEKNIKININLEKIPAILMDRNDFILVFTNLLDNAIKYNVKGGSVNIYIKKEGPDLCLRVEDTGIGIPPESRERIFDEFYRVKNEKTRRIPGTGLGLSIVQRIVKAYQGRIKVDSSEGRGSVFSVYLPLENFAVEV</sequence>
<dbReference type="Gene3D" id="3.30.450.20">
    <property type="entry name" value="PAS domain"/>
    <property type="match status" value="1"/>
</dbReference>
<dbReference type="SUPFAM" id="SSF55874">
    <property type="entry name" value="ATPase domain of HSP90 chaperone/DNA topoisomerase II/histidine kinase"/>
    <property type="match status" value="1"/>
</dbReference>
<evidence type="ECO:0000256" key="7">
    <source>
        <dbReference type="ARBA" id="ARBA00022679"/>
    </source>
</evidence>
<organism evidence="17 18">
    <name type="scientific">Aerophobetes bacterium</name>
    <dbReference type="NCBI Taxonomy" id="2030807"/>
    <lineage>
        <taxon>Bacteria</taxon>
        <taxon>Candidatus Aerophobota</taxon>
    </lineage>
</organism>
<dbReference type="PANTHER" id="PTHR43547:SF2">
    <property type="entry name" value="HYBRID SIGNAL TRANSDUCTION HISTIDINE KINASE C"/>
    <property type="match status" value="1"/>
</dbReference>
<keyword evidence="11" id="KW-0902">Two-component regulatory system</keyword>
<keyword evidence="14" id="KW-0175">Coiled coil</keyword>
<dbReference type="SMART" id="SM00388">
    <property type="entry name" value="HisKA"/>
    <property type="match status" value="1"/>
</dbReference>
<keyword evidence="10" id="KW-0067">ATP-binding</keyword>
<feature type="coiled-coil region" evidence="14">
    <location>
        <begin position="126"/>
        <end position="153"/>
    </location>
</feature>
<evidence type="ECO:0000256" key="11">
    <source>
        <dbReference type="ARBA" id="ARBA00023012"/>
    </source>
</evidence>
<dbReference type="InterPro" id="IPR004358">
    <property type="entry name" value="Sig_transdc_His_kin-like_C"/>
</dbReference>
<dbReference type="EC" id="2.7.13.3" evidence="4"/>
<feature type="domain" description="Histidine kinase" evidence="15">
    <location>
        <begin position="267"/>
        <end position="484"/>
    </location>
</feature>
<dbReference type="GO" id="GO:0005524">
    <property type="term" value="F:ATP binding"/>
    <property type="evidence" value="ECO:0007669"/>
    <property type="project" value="UniProtKB-KW"/>
</dbReference>
<comment type="subcellular location">
    <subcellularLocation>
        <location evidence="2">Cell membrane</location>
    </subcellularLocation>
    <subcellularLocation>
        <location evidence="3">Membrane raft</location>
        <topology evidence="3">Multi-pass membrane protein</topology>
    </subcellularLocation>
</comment>
<dbReference type="InterPro" id="IPR005467">
    <property type="entry name" value="His_kinase_dom"/>
</dbReference>
<dbReference type="SMART" id="SM00448">
    <property type="entry name" value="REC"/>
    <property type="match status" value="1"/>
</dbReference>
<dbReference type="Pfam" id="PF02518">
    <property type="entry name" value="HATPase_c"/>
    <property type="match status" value="1"/>
</dbReference>
<evidence type="ECO:0000313" key="18">
    <source>
        <dbReference type="Proteomes" id="UP000279422"/>
    </source>
</evidence>
<keyword evidence="6 13" id="KW-0597">Phosphoprotein</keyword>
<dbReference type="AlphaFoldDB" id="A0A497E5C5"/>
<dbReference type="InterPro" id="IPR003661">
    <property type="entry name" value="HisK_dim/P_dom"/>
</dbReference>
<comment type="catalytic activity">
    <reaction evidence="1">
        <text>ATP + protein L-histidine = ADP + protein N-phospho-L-histidine.</text>
        <dbReference type="EC" id="2.7.13.3"/>
    </reaction>
</comment>
<dbReference type="InterPro" id="IPR036097">
    <property type="entry name" value="HisK_dim/P_sf"/>
</dbReference>
<dbReference type="InterPro" id="IPR001789">
    <property type="entry name" value="Sig_transdc_resp-reg_receiver"/>
</dbReference>
<gene>
    <name evidence="17" type="ORF">DRJ00_04985</name>
</gene>
<dbReference type="FunFam" id="3.30.565.10:FF:000023">
    <property type="entry name" value="PAS domain-containing sensor histidine kinase"/>
    <property type="match status" value="1"/>
</dbReference>
<dbReference type="SUPFAM" id="SSF52172">
    <property type="entry name" value="CheY-like"/>
    <property type="match status" value="1"/>
</dbReference>
<evidence type="ECO:0000259" key="16">
    <source>
        <dbReference type="PROSITE" id="PS50110"/>
    </source>
</evidence>
<evidence type="ECO:0000256" key="12">
    <source>
        <dbReference type="ARBA" id="ARBA00023136"/>
    </source>
</evidence>
<dbReference type="InterPro" id="IPR011006">
    <property type="entry name" value="CheY-like_superfamily"/>
</dbReference>
<dbReference type="CDD" id="cd00075">
    <property type="entry name" value="HATPase"/>
    <property type="match status" value="1"/>
</dbReference>
<dbReference type="Proteomes" id="UP000279422">
    <property type="component" value="Unassembled WGS sequence"/>
</dbReference>
<dbReference type="Gene3D" id="1.10.287.130">
    <property type="match status" value="1"/>
</dbReference>
<evidence type="ECO:0000259" key="15">
    <source>
        <dbReference type="PROSITE" id="PS50109"/>
    </source>
</evidence>
<dbReference type="SMART" id="SM00387">
    <property type="entry name" value="HATPase_c"/>
    <property type="match status" value="1"/>
</dbReference>
<evidence type="ECO:0000256" key="14">
    <source>
        <dbReference type="SAM" id="Coils"/>
    </source>
</evidence>
<feature type="coiled-coil region" evidence="14">
    <location>
        <begin position="294"/>
        <end position="321"/>
    </location>
</feature>
<protein>
    <recommendedName>
        <fullName evidence="4">histidine kinase</fullName>
        <ecNumber evidence="4">2.7.13.3</ecNumber>
    </recommendedName>
</protein>
<evidence type="ECO:0000256" key="1">
    <source>
        <dbReference type="ARBA" id="ARBA00000085"/>
    </source>
</evidence>
<dbReference type="GO" id="GO:0005886">
    <property type="term" value="C:plasma membrane"/>
    <property type="evidence" value="ECO:0007669"/>
    <property type="project" value="UniProtKB-SubCell"/>
</dbReference>
<dbReference type="Pfam" id="PF00072">
    <property type="entry name" value="Response_reg"/>
    <property type="match status" value="1"/>
</dbReference>
<evidence type="ECO:0000256" key="5">
    <source>
        <dbReference type="ARBA" id="ARBA00022475"/>
    </source>
</evidence>
<dbReference type="InterPro" id="IPR035965">
    <property type="entry name" value="PAS-like_dom_sf"/>
</dbReference>
<dbReference type="PRINTS" id="PR00344">
    <property type="entry name" value="BCTRLSENSOR"/>
</dbReference>
<keyword evidence="9" id="KW-0418">Kinase</keyword>
<feature type="modified residue" description="4-aspartylphosphate" evidence="13">
    <location>
        <position position="55"/>
    </location>
</feature>
<evidence type="ECO:0000256" key="10">
    <source>
        <dbReference type="ARBA" id="ARBA00022840"/>
    </source>
</evidence>
<evidence type="ECO:0000313" key="17">
    <source>
        <dbReference type="EMBL" id="RLE09129.1"/>
    </source>
</evidence>
<dbReference type="PROSITE" id="PS50110">
    <property type="entry name" value="RESPONSE_REGULATORY"/>
    <property type="match status" value="1"/>
</dbReference>
<dbReference type="PROSITE" id="PS50109">
    <property type="entry name" value="HIS_KIN"/>
    <property type="match status" value="1"/>
</dbReference>
<keyword evidence="7" id="KW-0808">Transferase</keyword>
<reference evidence="17 18" key="1">
    <citation type="submission" date="2018-06" db="EMBL/GenBank/DDBJ databases">
        <title>Extensive metabolic versatility and redundancy in microbially diverse, dynamic hydrothermal sediments.</title>
        <authorList>
            <person name="Dombrowski N."/>
            <person name="Teske A."/>
            <person name="Baker B.J."/>
        </authorList>
    </citation>
    <scope>NUCLEOTIDE SEQUENCE [LARGE SCALE GENOMIC DNA]</scope>
    <source>
        <strain evidence="17">B47_G16</strain>
    </source>
</reference>
<dbReference type="Pfam" id="PF00512">
    <property type="entry name" value="HisKA"/>
    <property type="match status" value="1"/>
</dbReference>
<dbReference type="GO" id="GO:0000155">
    <property type="term" value="F:phosphorelay sensor kinase activity"/>
    <property type="evidence" value="ECO:0007669"/>
    <property type="project" value="InterPro"/>
</dbReference>
<dbReference type="EMBL" id="QMPZ01000061">
    <property type="protein sequence ID" value="RLE09129.1"/>
    <property type="molecule type" value="Genomic_DNA"/>
</dbReference>
<proteinExistence type="predicted"/>
<evidence type="ECO:0000256" key="9">
    <source>
        <dbReference type="ARBA" id="ARBA00022777"/>
    </source>
</evidence>
<dbReference type="Gene3D" id="3.30.565.10">
    <property type="entry name" value="Histidine kinase-like ATPase, C-terminal domain"/>
    <property type="match status" value="1"/>
</dbReference>
<evidence type="ECO:0000256" key="3">
    <source>
        <dbReference type="ARBA" id="ARBA00004314"/>
    </source>
</evidence>
<dbReference type="FunFam" id="1.10.287.130:FF:000001">
    <property type="entry name" value="Two-component sensor histidine kinase"/>
    <property type="match status" value="1"/>
</dbReference>
<dbReference type="GO" id="GO:0045121">
    <property type="term" value="C:membrane raft"/>
    <property type="evidence" value="ECO:0007669"/>
    <property type="project" value="UniProtKB-SubCell"/>
</dbReference>
<evidence type="ECO:0000256" key="4">
    <source>
        <dbReference type="ARBA" id="ARBA00012438"/>
    </source>
</evidence>
<dbReference type="SUPFAM" id="SSF55785">
    <property type="entry name" value="PYP-like sensor domain (PAS domain)"/>
    <property type="match status" value="1"/>
</dbReference>
<dbReference type="InterPro" id="IPR003594">
    <property type="entry name" value="HATPase_dom"/>
</dbReference>
<evidence type="ECO:0000256" key="2">
    <source>
        <dbReference type="ARBA" id="ARBA00004236"/>
    </source>
</evidence>
<evidence type="ECO:0000256" key="13">
    <source>
        <dbReference type="PROSITE-ProRule" id="PRU00169"/>
    </source>
</evidence>